<keyword evidence="5" id="KW-1185">Reference proteome</keyword>
<keyword evidence="2" id="KW-0804">Transcription</keyword>
<dbReference type="Proteomes" id="UP000309174">
    <property type="component" value="Unassembled WGS sequence"/>
</dbReference>
<evidence type="ECO:0000259" key="3">
    <source>
        <dbReference type="PROSITE" id="PS51000"/>
    </source>
</evidence>
<sequence>MSRPATRVLALLELLQDRGLVSAGELAGRLGVDPRAVRRYVTALRELEIPVESVRGRYGGYRLARGYRLPPLMLGDDEAVAVAIALAAAGEREKTGEPSATDRALLKLNRLLPGALRERVMMLLATTGATAAGALTPDPDLALILAAAVHGHRTVRIEHARGVRDVDPYGLVVHSRRWYLVGHDHLRGDLRVFRLDRIADAAELPRRFSPPSGVDPVEHVLRTLTLGAWTHRTEVWLDTDPDTARARLPVTFGELHLCPEGGVLLVSGAEDLPAMARLLTGLPWRFTIRSPPALVAALAEHTTALTEALVRSREARP</sequence>
<dbReference type="EMBL" id="VCKW01000007">
    <property type="protein sequence ID" value="TMR06940.1"/>
    <property type="molecule type" value="Genomic_DNA"/>
</dbReference>
<dbReference type="PROSITE" id="PS51000">
    <property type="entry name" value="HTH_DEOR_2"/>
    <property type="match status" value="1"/>
</dbReference>
<dbReference type="InterPro" id="IPR036390">
    <property type="entry name" value="WH_DNA-bd_sf"/>
</dbReference>
<dbReference type="InterPro" id="IPR001034">
    <property type="entry name" value="DeoR_HTH"/>
</dbReference>
<evidence type="ECO:0000256" key="1">
    <source>
        <dbReference type="ARBA" id="ARBA00023015"/>
    </source>
</evidence>
<dbReference type="InterPro" id="IPR013196">
    <property type="entry name" value="HTH_11"/>
</dbReference>
<dbReference type="PANTHER" id="PTHR34580">
    <property type="match status" value="1"/>
</dbReference>
<dbReference type="PROSITE" id="PS52050">
    <property type="entry name" value="WYL"/>
    <property type="match status" value="1"/>
</dbReference>
<dbReference type="InterPro" id="IPR011991">
    <property type="entry name" value="ArsR-like_HTH"/>
</dbReference>
<dbReference type="PIRSF" id="PIRSF016838">
    <property type="entry name" value="PafC"/>
    <property type="match status" value="1"/>
</dbReference>
<feature type="domain" description="HTH deoR-type" evidence="3">
    <location>
        <begin position="4"/>
        <end position="63"/>
    </location>
</feature>
<accession>A0A5C4JLN0</accession>
<dbReference type="InterPro" id="IPR028349">
    <property type="entry name" value="PafC-like"/>
</dbReference>
<dbReference type="SUPFAM" id="SSF46785">
    <property type="entry name" value="Winged helix' DNA-binding domain"/>
    <property type="match status" value="1"/>
</dbReference>
<dbReference type="CDD" id="cd00090">
    <property type="entry name" value="HTH_ARSR"/>
    <property type="match status" value="1"/>
</dbReference>
<organism evidence="4 5">
    <name type="scientific">Actinomadura soli</name>
    <dbReference type="NCBI Taxonomy" id="2508997"/>
    <lineage>
        <taxon>Bacteria</taxon>
        <taxon>Bacillati</taxon>
        <taxon>Actinomycetota</taxon>
        <taxon>Actinomycetes</taxon>
        <taxon>Streptosporangiales</taxon>
        <taxon>Thermomonosporaceae</taxon>
        <taxon>Actinomadura</taxon>
    </lineage>
</organism>
<gene>
    <name evidence="4" type="ORF">ETD83_02700</name>
</gene>
<dbReference type="InterPro" id="IPR036388">
    <property type="entry name" value="WH-like_DNA-bd_sf"/>
</dbReference>
<dbReference type="Pfam" id="PF08279">
    <property type="entry name" value="HTH_11"/>
    <property type="match status" value="1"/>
</dbReference>
<dbReference type="RefSeq" id="WP_138643431.1">
    <property type="nucleotide sequence ID" value="NZ_VCKW01000007.1"/>
</dbReference>
<dbReference type="InterPro" id="IPR051534">
    <property type="entry name" value="CBASS_pafABC_assoc_protein"/>
</dbReference>
<dbReference type="Gene3D" id="1.10.10.10">
    <property type="entry name" value="Winged helix-like DNA-binding domain superfamily/Winged helix DNA-binding domain"/>
    <property type="match status" value="1"/>
</dbReference>
<dbReference type="PANTHER" id="PTHR34580:SF3">
    <property type="entry name" value="PROTEIN PAFB"/>
    <property type="match status" value="1"/>
</dbReference>
<evidence type="ECO:0000313" key="5">
    <source>
        <dbReference type="Proteomes" id="UP000309174"/>
    </source>
</evidence>
<proteinExistence type="predicted"/>
<protein>
    <submittedName>
        <fullName evidence="4">WYL domain-containing protein</fullName>
    </submittedName>
</protein>
<keyword evidence="1" id="KW-0805">Transcription regulation</keyword>
<evidence type="ECO:0000313" key="4">
    <source>
        <dbReference type="EMBL" id="TMR06940.1"/>
    </source>
</evidence>
<name>A0A5C4JLN0_9ACTN</name>
<reference evidence="4 5" key="1">
    <citation type="submission" date="2019-05" db="EMBL/GenBank/DDBJ databases">
        <title>Draft genome sequence of Actinomadura sp. 14C53.</title>
        <authorList>
            <person name="Saricaoglu S."/>
            <person name="Isik K."/>
        </authorList>
    </citation>
    <scope>NUCLEOTIDE SEQUENCE [LARGE SCALE GENOMIC DNA]</scope>
    <source>
        <strain evidence="4 5">14C53</strain>
    </source>
</reference>
<dbReference type="OrthoDB" id="3616433at2"/>
<evidence type="ECO:0000256" key="2">
    <source>
        <dbReference type="ARBA" id="ARBA00023163"/>
    </source>
</evidence>
<comment type="caution">
    <text evidence="4">The sequence shown here is derived from an EMBL/GenBank/DDBJ whole genome shotgun (WGS) entry which is preliminary data.</text>
</comment>
<dbReference type="Pfam" id="PF13280">
    <property type="entry name" value="WYL"/>
    <property type="match status" value="1"/>
</dbReference>
<dbReference type="InterPro" id="IPR026881">
    <property type="entry name" value="WYL_dom"/>
</dbReference>
<dbReference type="AlphaFoldDB" id="A0A5C4JLN0"/>
<dbReference type="GO" id="GO:0003700">
    <property type="term" value="F:DNA-binding transcription factor activity"/>
    <property type="evidence" value="ECO:0007669"/>
    <property type="project" value="InterPro"/>
</dbReference>